<proteinExistence type="predicted"/>
<gene>
    <name evidence="1" type="ORF">PVAND_013433</name>
</gene>
<accession>A0A9J6CPG2</accession>
<protein>
    <submittedName>
        <fullName evidence="1">Uncharacterized protein</fullName>
    </submittedName>
</protein>
<evidence type="ECO:0000313" key="1">
    <source>
        <dbReference type="EMBL" id="KAG5684194.1"/>
    </source>
</evidence>
<name>A0A9J6CPG2_POLVA</name>
<dbReference type="Proteomes" id="UP001107558">
    <property type="component" value="Chromosome 1"/>
</dbReference>
<sequence length="159" mass="17781">MNCFKPPNQSKVSSCQSCVPTYQCIQTCPTTCNPCSEVCPTDPCCRTHPPTNLYIDQGNSCEQDIFETPMCNKNIIITGSSRCEKMFCKNGRCCKCRLIRCETEVPCKPCYIVRCAPQSASDFPSHKIKKGEPKCGCIYGCPCKAACYNWNPCIRPFNN</sequence>
<dbReference type="OrthoDB" id="10401945at2759"/>
<keyword evidence="2" id="KW-1185">Reference proteome</keyword>
<comment type="caution">
    <text evidence="1">The sequence shown here is derived from an EMBL/GenBank/DDBJ whole genome shotgun (WGS) entry which is preliminary data.</text>
</comment>
<dbReference type="AlphaFoldDB" id="A0A9J6CPG2"/>
<reference evidence="1" key="1">
    <citation type="submission" date="2021-03" db="EMBL/GenBank/DDBJ databases">
        <title>Chromosome level genome of the anhydrobiotic midge Polypedilum vanderplanki.</title>
        <authorList>
            <person name="Yoshida Y."/>
            <person name="Kikawada T."/>
            <person name="Gusev O."/>
        </authorList>
    </citation>
    <scope>NUCLEOTIDE SEQUENCE</scope>
    <source>
        <strain evidence="1">NIAS01</strain>
        <tissue evidence="1">Whole body or cell culture</tissue>
    </source>
</reference>
<evidence type="ECO:0000313" key="2">
    <source>
        <dbReference type="Proteomes" id="UP001107558"/>
    </source>
</evidence>
<dbReference type="EMBL" id="JADBJN010000001">
    <property type="protein sequence ID" value="KAG5684194.1"/>
    <property type="molecule type" value="Genomic_DNA"/>
</dbReference>
<organism evidence="1 2">
    <name type="scientific">Polypedilum vanderplanki</name>
    <name type="common">Sleeping chironomid midge</name>
    <dbReference type="NCBI Taxonomy" id="319348"/>
    <lineage>
        <taxon>Eukaryota</taxon>
        <taxon>Metazoa</taxon>
        <taxon>Ecdysozoa</taxon>
        <taxon>Arthropoda</taxon>
        <taxon>Hexapoda</taxon>
        <taxon>Insecta</taxon>
        <taxon>Pterygota</taxon>
        <taxon>Neoptera</taxon>
        <taxon>Endopterygota</taxon>
        <taxon>Diptera</taxon>
        <taxon>Nematocera</taxon>
        <taxon>Chironomoidea</taxon>
        <taxon>Chironomidae</taxon>
        <taxon>Chironominae</taxon>
        <taxon>Polypedilum</taxon>
        <taxon>Polypedilum</taxon>
    </lineage>
</organism>